<dbReference type="InterPro" id="IPR020616">
    <property type="entry name" value="Thiolase_N"/>
</dbReference>
<evidence type="ECO:0000256" key="1">
    <source>
        <dbReference type="ARBA" id="ARBA00010982"/>
    </source>
</evidence>
<evidence type="ECO:0000313" key="9">
    <source>
        <dbReference type="Proteomes" id="UP000317716"/>
    </source>
</evidence>
<feature type="active site" description="Proton acceptor" evidence="4">
    <location>
        <position position="383"/>
    </location>
</feature>
<comment type="caution">
    <text evidence="8">The sequence shown here is derived from an EMBL/GenBank/DDBJ whole genome shotgun (WGS) entry which is preliminary data.</text>
</comment>
<dbReference type="InterPro" id="IPR002155">
    <property type="entry name" value="Thiolase"/>
</dbReference>
<sequence>MSQPTSWIVSGVRTPFVKAGAVFRETPAYELGRVAIAELLAREELDPARLDEVVLGNCAGPAEATNVARVTALRAGIPEPVPAATVHRNCASGMEAVASAAQRIGAGDARLVLAGGTESMSQIPLLYSFEYAGWLESLMRAKNGLQKAAAFSRFRPHMLTPRIGIAEGLTDYVCGLNMGQTAEVLSREFRITRERQDQYALMSHQRAIAARERLREEIVPLFPAPKHEIVRDDVGPRDGQTLEALAKLKPYFDRKNGAVTVGNSCQVTDGAVALLVADEATARAWPAPPLGRIRAFAFAGLSPRRMGLGPVFAIAKALERAKLSLADIERFEINEAFAAQVLACLEASRSDGFARAELSRERALGEIPLDILNVNGGAIALGHPVGASGARLLLTLLMEMRRHRLRLGCAALCVGGGQGAAFILERDG</sequence>
<dbReference type="InterPro" id="IPR020613">
    <property type="entry name" value="Thiolase_CS"/>
</dbReference>
<dbReference type="Pfam" id="PF02803">
    <property type="entry name" value="Thiolase_C"/>
    <property type="match status" value="1"/>
</dbReference>
<accession>A0A538SJA1</accession>
<keyword evidence="3 5" id="KW-0012">Acyltransferase</keyword>
<dbReference type="PANTHER" id="PTHR18919">
    <property type="entry name" value="ACETYL-COA C-ACYLTRANSFERASE"/>
    <property type="match status" value="1"/>
</dbReference>
<proteinExistence type="inferred from homology"/>
<dbReference type="Gene3D" id="3.40.47.10">
    <property type="match status" value="1"/>
</dbReference>
<comment type="similarity">
    <text evidence="1 5">Belongs to the thiolase-like superfamily. Thiolase family.</text>
</comment>
<feature type="active site" description="Proton acceptor" evidence="4">
    <location>
        <position position="413"/>
    </location>
</feature>
<dbReference type="InterPro" id="IPR020617">
    <property type="entry name" value="Thiolase_C"/>
</dbReference>
<dbReference type="PIRSF" id="PIRSF000429">
    <property type="entry name" value="Ac-CoA_Ac_transf"/>
    <property type="match status" value="1"/>
</dbReference>
<dbReference type="CDD" id="cd00751">
    <property type="entry name" value="thiolase"/>
    <property type="match status" value="1"/>
</dbReference>
<dbReference type="PROSITE" id="PS00737">
    <property type="entry name" value="THIOLASE_2"/>
    <property type="match status" value="1"/>
</dbReference>
<organism evidence="8 9">
    <name type="scientific">Eiseniibacteriota bacterium</name>
    <dbReference type="NCBI Taxonomy" id="2212470"/>
    <lineage>
        <taxon>Bacteria</taxon>
        <taxon>Candidatus Eiseniibacteriota</taxon>
    </lineage>
</organism>
<evidence type="ECO:0000256" key="4">
    <source>
        <dbReference type="PIRSR" id="PIRSR000429-1"/>
    </source>
</evidence>
<evidence type="ECO:0000313" key="8">
    <source>
        <dbReference type="EMBL" id="TMQ51436.1"/>
    </source>
</evidence>
<gene>
    <name evidence="8" type="ORF">E6K72_10425</name>
</gene>
<dbReference type="SUPFAM" id="SSF53901">
    <property type="entry name" value="Thiolase-like"/>
    <property type="match status" value="2"/>
</dbReference>
<protein>
    <submittedName>
        <fullName evidence="8">Thiolase family protein</fullName>
    </submittedName>
</protein>
<evidence type="ECO:0000256" key="5">
    <source>
        <dbReference type="RuleBase" id="RU003557"/>
    </source>
</evidence>
<dbReference type="NCBIfam" id="TIGR01930">
    <property type="entry name" value="AcCoA-C-Actrans"/>
    <property type="match status" value="1"/>
</dbReference>
<feature type="active site" description="Acyl-thioester intermediate" evidence="4">
    <location>
        <position position="90"/>
    </location>
</feature>
<dbReference type="GO" id="GO:0016747">
    <property type="term" value="F:acyltransferase activity, transferring groups other than amino-acyl groups"/>
    <property type="evidence" value="ECO:0007669"/>
    <property type="project" value="InterPro"/>
</dbReference>
<evidence type="ECO:0000259" key="6">
    <source>
        <dbReference type="Pfam" id="PF00108"/>
    </source>
</evidence>
<evidence type="ECO:0000256" key="2">
    <source>
        <dbReference type="ARBA" id="ARBA00022679"/>
    </source>
</evidence>
<name>A0A538SJA1_UNCEI</name>
<evidence type="ECO:0000259" key="7">
    <source>
        <dbReference type="Pfam" id="PF02803"/>
    </source>
</evidence>
<dbReference type="AlphaFoldDB" id="A0A538SJA1"/>
<dbReference type="Proteomes" id="UP000317716">
    <property type="component" value="Unassembled WGS sequence"/>
</dbReference>
<dbReference type="PANTHER" id="PTHR18919:SF151">
    <property type="entry name" value="BLR2427 PROTEIN"/>
    <property type="match status" value="1"/>
</dbReference>
<feature type="domain" description="Thiolase N-terminal" evidence="6">
    <location>
        <begin position="7"/>
        <end position="279"/>
    </location>
</feature>
<dbReference type="Pfam" id="PF00108">
    <property type="entry name" value="Thiolase_N"/>
    <property type="match status" value="1"/>
</dbReference>
<feature type="domain" description="Thiolase C-terminal" evidence="7">
    <location>
        <begin position="288"/>
        <end position="426"/>
    </location>
</feature>
<evidence type="ECO:0000256" key="3">
    <source>
        <dbReference type="ARBA" id="ARBA00023315"/>
    </source>
</evidence>
<dbReference type="EMBL" id="VBOS01000374">
    <property type="protein sequence ID" value="TMQ51436.1"/>
    <property type="molecule type" value="Genomic_DNA"/>
</dbReference>
<keyword evidence="2 5" id="KW-0808">Transferase</keyword>
<dbReference type="InterPro" id="IPR016039">
    <property type="entry name" value="Thiolase-like"/>
</dbReference>
<reference evidence="8 9" key="1">
    <citation type="journal article" date="2019" name="Nat. Microbiol.">
        <title>Mediterranean grassland soil C-N compound turnover is dependent on rainfall and depth, and is mediated by genomically divergent microorganisms.</title>
        <authorList>
            <person name="Diamond S."/>
            <person name="Andeer P.F."/>
            <person name="Li Z."/>
            <person name="Crits-Christoph A."/>
            <person name="Burstein D."/>
            <person name="Anantharaman K."/>
            <person name="Lane K.R."/>
            <person name="Thomas B.C."/>
            <person name="Pan C."/>
            <person name="Northen T.R."/>
            <person name="Banfield J.F."/>
        </authorList>
    </citation>
    <scope>NUCLEOTIDE SEQUENCE [LARGE SCALE GENOMIC DNA]</scope>
    <source>
        <strain evidence="8">WS_2</strain>
    </source>
</reference>